<feature type="compositionally biased region" description="Basic and acidic residues" evidence="1">
    <location>
        <begin position="288"/>
        <end position="310"/>
    </location>
</feature>
<feature type="compositionally biased region" description="Basic and acidic residues" evidence="1">
    <location>
        <begin position="377"/>
        <end position="402"/>
    </location>
</feature>
<evidence type="ECO:0000259" key="2">
    <source>
        <dbReference type="Pfam" id="PF26118"/>
    </source>
</evidence>
<evidence type="ECO:0000313" key="3">
    <source>
        <dbReference type="EMBL" id="QIW94561.1"/>
    </source>
</evidence>
<dbReference type="PANTHER" id="PTHR42081:SF1">
    <property type="entry name" value="ZINC FINGER PROTEIN DHHC DOMAIN CONTAINING PROTEIN"/>
    <property type="match status" value="1"/>
</dbReference>
<feature type="region of interest" description="Disordered" evidence="1">
    <location>
        <begin position="539"/>
        <end position="808"/>
    </location>
</feature>
<feature type="compositionally biased region" description="Basic and acidic residues" evidence="1">
    <location>
        <begin position="507"/>
        <end position="517"/>
    </location>
</feature>
<feature type="compositionally biased region" description="Basic and acidic residues" evidence="1">
    <location>
        <begin position="605"/>
        <end position="631"/>
    </location>
</feature>
<sequence>MTVQMCSSAFFLFTSHINLFHPTTARLKSLSFGLLNPTAPTERPSLFDYIVKNRRRSFIQHSAQPLSTISEHAPELSIMSYTRNLSPGSRRILNPARASDSTVDAYHSARHNSYASPRSSGERVIPISTQTFVNVAPSSSTTSRSSAYDSYTGRPRRNSLLDQGRSSISGPSRRPNVIQGSEAARTSSPSRTREYYVVPAVSKEPKHRKVYSIDDGNAKLVTEPTSAGAESSGRRYRHHRKDSEDRGYKDDRARRGYPVTRKDKSIDDDDAFSYTDAAGMYRDTQPSWRERDVRSARRSSLDRGASRERPVSIIDTYGADPRRSREGPPPSQRGWDKINDLGRTRSVREGAREVAQSPSRGRGDELRGDQYYNPRRTSVDHSKPATVHHDQYDSADDHEPETRHRRRLSVNKRHDRSVSRRGFGIRSDSKERPDQHYSNESLDGGRKTREQEGTRREYASDAEYREPVRRKHEGEDRSVRHHDRRREPDKYESDVDDRRHHHREDHHRRYEDEDPHSSRTGFSDTAKLAAGGLAGAAALYGVTRDRDRDRDRTDDVPHEPERRHRREPEQDRRSADAPYPSERQSDDRGLGFAFEGPPHAPSKARSADPIDPAHDRSSLPDRTVERSHEDPPAALEMPLDPDEEYRRRMLQTQRELGLAAMPTHENDPERERRRREREARLQERHERTNGDAAPGAYPHDQERPRASFSDEAPESSVASTRPSELRRRPSIIDQPMPSEPTAQIIDNSLSEKRENRVRIVDPPTEEEDKRPKSILKKPTPKFPEDHNSVREGVAPLKDSTKKGIPPGARWTKIDRRLVNPEALEEAKERYEERLDCVIVLRVLTKEEIQKLADRTKELRDKRFEAEGKPARNRDRDRDRRERDEYSDDGLEDWERDEQKPVRMLEAPQSDTDRRSDRRERDSHVSSRNGRD</sequence>
<feature type="compositionally biased region" description="Basic residues" evidence="1">
    <location>
        <begin position="403"/>
        <end position="415"/>
    </location>
</feature>
<dbReference type="InterPro" id="IPR058348">
    <property type="entry name" value="DUF8035"/>
</dbReference>
<evidence type="ECO:0000313" key="4">
    <source>
        <dbReference type="Proteomes" id="UP000503462"/>
    </source>
</evidence>
<feature type="domain" description="DUF8035" evidence="2">
    <location>
        <begin position="808"/>
        <end position="860"/>
    </location>
</feature>
<dbReference type="PANTHER" id="PTHR42081">
    <property type="entry name" value="ZINC FINGER PROTEIN DHHC DOMAIN CONTAINING PROTEIN"/>
    <property type="match status" value="1"/>
</dbReference>
<feature type="compositionally biased region" description="Basic and acidic residues" evidence="1">
    <location>
        <begin position="664"/>
        <end position="689"/>
    </location>
</feature>
<feature type="region of interest" description="Disordered" evidence="1">
    <location>
        <begin position="857"/>
        <end position="931"/>
    </location>
</feature>
<feature type="region of interest" description="Disordered" evidence="1">
    <location>
        <begin position="103"/>
        <end position="122"/>
    </location>
</feature>
<feature type="compositionally biased region" description="Acidic residues" evidence="1">
    <location>
        <begin position="884"/>
        <end position="895"/>
    </location>
</feature>
<dbReference type="OrthoDB" id="5418088at2759"/>
<feature type="compositionally biased region" description="Basic and acidic residues" evidence="1">
    <location>
        <begin position="241"/>
        <end position="265"/>
    </location>
</feature>
<dbReference type="EMBL" id="CP051139">
    <property type="protein sequence ID" value="QIW94561.1"/>
    <property type="molecule type" value="Genomic_DNA"/>
</dbReference>
<feature type="region of interest" description="Disordered" evidence="1">
    <location>
        <begin position="283"/>
        <end position="527"/>
    </location>
</feature>
<reference evidence="3 4" key="1">
    <citation type="journal article" date="2016" name="Sci. Rep.">
        <title>Peltaster fructicola genome reveals evolution from an invasive phytopathogen to an ectophytic parasite.</title>
        <authorList>
            <person name="Xu C."/>
            <person name="Chen H."/>
            <person name="Gleason M.L."/>
            <person name="Xu J.R."/>
            <person name="Liu H."/>
            <person name="Zhang R."/>
            <person name="Sun G."/>
        </authorList>
    </citation>
    <scope>NUCLEOTIDE SEQUENCE [LARGE SCALE GENOMIC DNA]</scope>
    <source>
        <strain evidence="3 4">LNHT1506</strain>
    </source>
</reference>
<feature type="compositionally biased region" description="Basic and acidic residues" evidence="1">
    <location>
        <begin position="857"/>
        <end position="883"/>
    </location>
</feature>
<feature type="compositionally biased region" description="Basic and acidic residues" evidence="1">
    <location>
        <begin position="427"/>
        <end position="478"/>
    </location>
</feature>
<feature type="compositionally biased region" description="Basic and acidic residues" evidence="1">
    <location>
        <begin position="910"/>
        <end position="931"/>
    </location>
</feature>
<gene>
    <name evidence="3" type="ORF">AMS68_000079</name>
</gene>
<feature type="compositionally biased region" description="Low complexity" evidence="1">
    <location>
        <begin position="138"/>
        <end position="152"/>
    </location>
</feature>
<evidence type="ECO:0000256" key="1">
    <source>
        <dbReference type="SAM" id="MobiDB-lite"/>
    </source>
</evidence>
<accession>A0A6H0XIM2</accession>
<dbReference type="AlphaFoldDB" id="A0A6H0XIM2"/>
<name>A0A6H0XIM2_9PEZI</name>
<dbReference type="Proteomes" id="UP000503462">
    <property type="component" value="Chromosome 1"/>
</dbReference>
<feature type="compositionally biased region" description="Basic and acidic residues" evidence="1">
    <location>
        <begin position="749"/>
        <end position="759"/>
    </location>
</feature>
<dbReference type="Pfam" id="PF26118">
    <property type="entry name" value="DUF8035"/>
    <property type="match status" value="1"/>
</dbReference>
<proteinExistence type="predicted"/>
<protein>
    <recommendedName>
        <fullName evidence="2">DUF8035 domain-containing protein</fullName>
    </recommendedName>
</protein>
<feature type="compositionally biased region" description="Low complexity" evidence="1">
    <location>
        <begin position="164"/>
        <end position="175"/>
    </location>
</feature>
<feature type="compositionally biased region" description="Basic and acidic residues" evidence="1">
    <location>
        <begin position="334"/>
        <end position="352"/>
    </location>
</feature>
<keyword evidence="4" id="KW-1185">Reference proteome</keyword>
<organism evidence="3 4">
    <name type="scientific">Peltaster fructicola</name>
    <dbReference type="NCBI Taxonomy" id="286661"/>
    <lineage>
        <taxon>Eukaryota</taxon>
        <taxon>Fungi</taxon>
        <taxon>Dikarya</taxon>
        <taxon>Ascomycota</taxon>
        <taxon>Pezizomycotina</taxon>
        <taxon>Dothideomycetes</taxon>
        <taxon>Dothideomycetes incertae sedis</taxon>
        <taxon>Peltaster</taxon>
    </lineage>
</organism>
<feature type="region of interest" description="Disordered" evidence="1">
    <location>
        <begin position="205"/>
        <end position="271"/>
    </location>
</feature>
<feature type="region of interest" description="Disordered" evidence="1">
    <location>
        <begin position="135"/>
        <end position="192"/>
    </location>
</feature>
<feature type="compositionally biased region" description="Basic and acidic residues" evidence="1">
    <location>
        <begin position="543"/>
        <end position="575"/>
    </location>
</feature>
<feature type="compositionally biased region" description="Basic and acidic residues" evidence="1">
    <location>
        <begin position="485"/>
        <end position="498"/>
    </location>
</feature>